<dbReference type="NCBIfam" id="NF008907">
    <property type="entry name" value="PRK12270.1"/>
    <property type="match status" value="1"/>
</dbReference>
<name>A0ABT9ZVE4_9BACI</name>
<dbReference type="InterPro" id="IPR005475">
    <property type="entry name" value="Transketolase-like_Pyr-bd"/>
</dbReference>
<sequence length="951" mass="108013">MSSNDILFDEGWSQFYGPNLGYMLDVYEDYLQNPDSVDEKLKLFFEKWGAPEDHVDGPSIHEGQSVSKYSSSEQLLAMANAIKLGDSIRRNGHLMANISPVEKREGEDLFSLKDYGLTKEALRSIPAYLISSDAPAHIKNGYDAIEYLKSIYTDTMAFEFNQVHDMEERQWLIQMVESGNYRPNISNERRKQILDRLNKVEGFEQFLHKTFVGQKRFSIEGLDAMVPMLDELVQESVEDGTQKILIGMAHRGRLNVLAHVLGKPYEMIFSEFHDAPNKELVPSEGSVGINFGWTGDVKYHLGADREIKESTVEATITLANNPSHLEFVNPVVEGFARAAQDDRTKPGYPVQNKNKSMPILIHGDAAFPGQGVVAETLNLSQLTGYSTGGTVHVIANNRIGFTTVFSDSRSTNYASDLAKGFEVPVIHVNADDPEACIAAAYLAYQYRRRFHKDILIDLIGYRRFGHNEMDEPLVTQPSLYKKIKNHDTVFQLYGEKLIQKGIISKEELPALREEFLKKLENQFENIKNRKREEVDKKMEPPTYVENRLEGIETKVNIDLLRKINGELLQFPETFNVFPKLEKILRRRTNAVEDGGKVDWGLAETLAFATIIHEGTPIRLTGQDSERGTFSQRHLVLHDYETDEIYSPIHAMPSANAAFAIYNSPLSEMAVVGFEYGYNVHAPETLTLWEAQYGDFSNGAQVIFDQFISAGRAKWGQKSGLVLLLPHGYEGQGPEHSSGRVERFLQLAAENNWHVANLTKASQYFHILRRQAKLLGKEEVRPLVIMTPKSLLRNERVASSPEELSDSSFQSVIMQPGLGGSKEAVKRIVFCSGKIAVDIEENLEKHGDLDWLHIARVEELYPFPREHVTKLKEDYPNVDEWVWVQEEPRNMGAWHYALPHLREIAGRDIQINYFGRRRRSSTAEGDPKAHKKEQQRIITAALTRNIEGRDEE</sequence>
<comment type="cofactor">
    <cofactor evidence="1 6">
        <name>thiamine diphosphate</name>
        <dbReference type="ChEBI" id="CHEBI:58937"/>
    </cofactor>
</comment>
<organism evidence="8 9">
    <name type="scientific">Evansella vedderi</name>
    <dbReference type="NCBI Taxonomy" id="38282"/>
    <lineage>
        <taxon>Bacteria</taxon>
        <taxon>Bacillati</taxon>
        <taxon>Bacillota</taxon>
        <taxon>Bacilli</taxon>
        <taxon>Bacillales</taxon>
        <taxon>Bacillaceae</taxon>
        <taxon>Evansella</taxon>
    </lineage>
</organism>
<evidence type="ECO:0000256" key="2">
    <source>
        <dbReference type="ARBA" id="ARBA00023002"/>
    </source>
</evidence>
<feature type="domain" description="Transketolase-like pyrimidine-binding" evidence="7">
    <location>
        <begin position="597"/>
        <end position="793"/>
    </location>
</feature>
<dbReference type="Pfam" id="PF02779">
    <property type="entry name" value="Transket_pyr"/>
    <property type="match status" value="1"/>
</dbReference>
<dbReference type="HAMAP" id="MF_01169">
    <property type="entry name" value="SucA_OdhA"/>
    <property type="match status" value="1"/>
</dbReference>
<dbReference type="SMART" id="SM00861">
    <property type="entry name" value="Transket_pyr"/>
    <property type="match status" value="1"/>
</dbReference>
<keyword evidence="2 6" id="KW-0560">Oxidoreductase</keyword>
<evidence type="ECO:0000313" key="8">
    <source>
        <dbReference type="EMBL" id="MDQ0255184.1"/>
    </source>
</evidence>
<accession>A0ABT9ZVE4</accession>
<dbReference type="SUPFAM" id="SSF52518">
    <property type="entry name" value="Thiamin diphosphate-binding fold (THDP-binding)"/>
    <property type="match status" value="2"/>
</dbReference>
<dbReference type="EMBL" id="JAUSUG010000009">
    <property type="protein sequence ID" value="MDQ0255184.1"/>
    <property type="molecule type" value="Genomic_DNA"/>
</dbReference>
<keyword evidence="4 6" id="KW-0324">Glycolysis</keyword>
<reference evidence="8 9" key="1">
    <citation type="submission" date="2023-07" db="EMBL/GenBank/DDBJ databases">
        <title>Genomic Encyclopedia of Type Strains, Phase IV (KMG-IV): sequencing the most valuable type-strain genomes for metagenomic binning, comparative biology and taxonomic classification.</title>
        <authorList>
            <person name="Goeker M."/>
        </authorList>
    </citation>
    <scope>NUCLEOTIDE SEQUENCE [LARGE SCALE GENOMIC DNA]</scope>
    <source>
        <strain evidence="8 9">DSM 9768</strain>
    </source>
</reference>
<keyword evidence="9" id="KW-1185">Reference proteome</keyword>
<dbReference type="Gene3D" id="3.40.50.11610">
    <property type="entry name" value="Multifunctional 2-oxoglutarate metabolism enzyme, C-terminal domain"/>
    <property type="match status" value="1"/>
</dbReference>
<comment type="function">
    <text evidence="6">E1 component of the 2-oxoglutarate dehydrogenase (OGDH) complex which catalyzes the decarboxylation of 2-oxoglutarate, the first step in the conversion of 2-oxoglutarate to succinyl-CoA and CO(2).</text>
</comment>
<evidence type="ECO:0000313" key="9">
    <source>
        <dbReference type="Proteomes" id="UP001230005"/>
    </source>
</evidence>
<dbReference type="RefSeq" id="WP_307326128.1">
    <property type="nucleotide sequence ID" value="NZ_JAUSUG010000009.1"/>
</dbReference>
<proteinExistence type="inferred from homology"/>
<dbReference type="InterPro" id="IPR001017">
    <property type="entry name" value="DH_E1"/>
</dbReference>
<evidence type="ECO:0000256" key="1">
    <source>
        <dbReference type="ARBA" id="ARBA00001964"/>
    </source>
</evidence>
<dbReference type="NCBIfam" id="NF006914">
    <property type="entry name" value="PRK09404.1"/>
    <property type="match status" value="1"/>
</dbReference>
<dbReference type="InterPro" id="IPR023784">
    <property type="entry name" value="2oxoglutarate_DH_E1_bac"/>
</dbReference>
<keyword evidence="3 6" id="KW-0786">Thiamine pyrophosphate</keyword>
<dbReference type="PANTHER" id="PTHR23152:SF4">
    <property type="entry name" value="2-OXOADIPATE DEHYDROGENASE COMPLEX COMPONENT E1"/>
    <property type="match status" value="1"/>
</dbReference>
<dbReference type="EC" id="1.2.4.2" evidence="6"/>
<comment type="caution">
    <text evidence="8">The sequence shown here is derived from an EMBL/GenBank/DDBJ whole genome shotgun (WGS) entry which is preliminary data.</text>
</comment>
<dbReference type="InterPro" id="IPR042179">
    <property type="entry name" value="KGD_C_sf"/>
</dbReference>
<dbReference type="InterPro" id="IPR011603">
    <property type="entry name" value="2oxoglutarate_DH_E1"/>
</dbReference>
<dbReference type="Gene3D" id="3.40.50.12470">
    <property type="match status" value="1"/>
</dbReference>
<dbReference type="Gene3D" id="3.40.50.970">
    <property type="match status" value="1"/>
</dbReference>
<evidence type="ECO:0000259" key="7">
    <source>
        <dbReference type="SMART" id="SM00861"/>
    </source>
</evidence>
<dbReference type="Pfam" id="PF16870">
    <property type="entry name" value="OxoGdeHyase_C"/>
    <property type="match status" value="1"/>
</dbReference>
<protein>
    <recommendedName>
        <fullName evidence="6">2-oxoglutarate dehydrogenase E1 component</fullName>
        <ecNumber evidence="6">1.2.4.2</ecNumber>
    </recommendedName>
    <alternativeName>
        <fullName evidence="6">Alpha-ketoglutarate dehydrogenase</fullName>
    </alternativeName>
</protein>
<comment type="catalytic activity">
    <reaction evidence="5 6">
        <text>N(6)-[(R)-lipoyl]-L-lysyl-[protein] + 2-oxoglutarate + H(+) = N(6)-[(R)-S(8)-succinyldihydrolipoyl]-L-lysyl-[protein] + CO2</text>
        <dbReference type="Rhea" id="RHEA:12188"/>
        <dbReference type="Rhea" id="RHEA-COMP:10474"/>
        <dbReference type="Rhea" id="RHEA-COMP:20092"/>
        <dbReference type="ChEBI" id="CHEBI:15378"/>
        <dbReference type="ChEBI" id="CHEBI:16526"/>
        <dbReference type="ChEBI" id="CHEBI:16810"/>
        <dbReference type="ChEBI" id="CHEBI:83099"/>
        <dbReference type="ChEBI" id="CHEBI:83120"/>
        <dbReference type="EC" id="1.2.4.2"/>
    </reaction>
</comment>
<dbReference type="NCBIfam" id="TIGR00239">
    <property type="entry name" value="2oxo_dh_E1"/>
    <property type="match status" value="1"/>
</dbReference>
<dbReference type="PANTHER" id="PTHR23152">
    <property type="entry name" value="2-OXOGLUTARATE DEHYDROGENASE"/>
    <property type="match status" value="1"/>
</dbReference>
<evidence type="ECO:0000256" key="5">
    <source>
        <dbReference type="ARBA" id="ARBA00051911"/>
    </source>
</evidence>
<dbReference type="CDD" id="cd02016">
    <property type="entry name" value="TPP_E1_OGDC_like"/>
    <property type="match status" value="1"/>
</dbReference>
<evidence type="ECO:0000256" key="3">
    <source>
        <dbReference type="ARBA" id="ARBA00023052"/>
    </source>
</evidence>
<evidence type="ECO:0000256" key="4">
    <source>
        <dbReference type="ARBA" id="ARBA00023152"/>
    </source>
</evidence>
<dbReference type="Pfam" id="PF00676">
    <property type="entry name" value="E1_dh"/>
    <property type="match status" value="1"/>
</dbReference>
<gene>
    <name evidence="6" type="primary">odhA</name>
    <name evidence="8" type="ORF">J2S74_002566</name>
</gene>
<dbReference type="Proteomes" id="UP001230005">
    <property type="component" value="Unassembled WGS sequence"/>
</dbReference>
<evidence type="ECO:0000256" key="6">
    <source>
        <dbReference type="HAMAP-Rule" id="MF_01169"/>
    </source>
</evidence>
<dbReference type="InterPro" id="IPR029061">
    <property type="entry name" value="THDP-binding"/>
</dbReference>
<comment type="subunit">
    <text evidence="6">Homodimer. Part of the 2-oxoglutarate dehydrogenase (OGDH) complex composed of E1 (2-oxoglutarate dehydrogenase), E2 (dihydrolipoamide succinyltransferase) and E3 (dihydrolipoamide dehydrogenase); the complex contains multiple copies of the three enzymatic components (E1, E2 and E3).</text>
</comment>
<dbReference type="InterPro" id="IPR031717">
    <property type="entry name" value="ODO-1/KGD_C"/>
</dbReference>
<dbReference type="PIRSF" id="PIRSF000157">
    <property type="entry name" value="Oxoglu_dh_E1"/>
    <property type="match status" value="1"/>
</dbReference>
<dbReference type="GO" id="GO:0004591">
    <property type="term" value="F:oxoglutarate dehydrogenase (succinyl-transferring) activity"/>
    <property type="evidence" value="ECO:0007669"/>
    <property type="project" value="UniProtKB-EC"/>
</dbReference>
<comment type="similarity">
    <text evidence="6">Belongs to the alpha-ketoglutarate dehydrogenase family.</text>
</comment>